<feature type="compositionally biased region" description="Acidic residues" evidence="1">
    <location>
        <begin position="445"/>
        <end position="457"/>
    </location>
</feature>
<dbReference type="KEGG" id="ctp:CTRG_00612"/>
<feature type="compositionally biased region" description="Polar residues" evidence="1">
    <location>
        <begin position="632"/>
        <end position="643"/>
    </location>
</feature>
<dbReference type="STRING" id="294747.C5M3H3"/>
<feature type="region of interest" description="Disordered" evidence="1">
    <location>
        <begin position="434"/>
        <end position="546"/>
    </location>
</feature>
<dbReference type="GO" id="GO:0017025">
    <property type="term" value="F:TBP-class protein binding"/>
    <property type="evidence" value="ECO:0007669"/>
    <property type="project" value="TreeGrafter"/>
</dbReference>
<dbReference type="VEuPathDB" id="FungiDB:CTRG_00612"/>
<gene>
    <name evidence="2" type="ORF">CTRG_00612</name>
</gene>
<evidence type="ECO:0000313" key="2">
    <source>
        <dbReference type="EMBL" id="EER35873.1"/>
    </source>
</evidence>
<evidence type="ECO:0008006" key="4">
    <source>
        <dbReference type="Google" id="ProtNLM"/>
    </source>
</evidence>
<dbReference type="GeneID" id="8298397"/>
<feature type="compositionally biased region" description="Polar residues" evidence="1">
    <location>
        <begin position="485"/>
        <end position="500"/>
    </location>
</feature>
<proteinExistence type="predicted"/>
<dbReference type="eggNOG" id="ENOG502R1IK">
    <property type="taxonomic scope" value="Eukaryota"/>
</dbReference>
<dbReference type="EMBL" id="GG692395">
    <property type="protein sequence ID" value="EER35873.1"/>
    <property type="molecule type" value="Genomic_DNA"/>
</dbReference>
<dbReference type="HOGENOM" id="CLU_025508_0_0_1"/>
<dbReference type="GO" id="GO:0070860">
    <property type="term" value="C:RNA polymerase I core factor complex"/>
    <property type="evidence" value="ECO:0007669"/>
    <property type="project" value="TreeGrafter"/>
</dbReference>
<feature type="compositionally biased region" description="Basic and acidic residues" evidence="1">
    <location>
        <begin position="520"/>
        <end position="531"/>
    </location>
</feature>
<feature type="compositionally biased region" description="Polar residues" evidence="1">
    <location>
        <begin position="616"/>
        <end position="625"/>
    </location>
</feature>
<feature type="compositionally biased region" description="Acidic residues" evidence="1">
    <location>
        <begin position="510"/>
        <end position="519"/>
    </location>
</feature>
<dbReference type="GO" id="GO:0042790">
    <property type="term" value="P:nucleolar large rRNA transcription by RNA polymerase I"/>
    <property type="evidence" value="ECO:0007669"/>
    <property type="project" value="TreeGrafter"/>
</dbReference>
<dbReference type="AlphaFoldDB" id="C5M3H3"/>
<dbReference type="GO" id="GO:0001164">
    <property type="term" value="F:RNA polymerase I core promoter sequence-specific DNA binding"/>
    <property type="evidence" value="ECO:0007669"/>
    <property type="project" value="InterPro"/>
</dbReference>
<dbReference type="RefSeq" id="XP_002545831.1">
    <property type="nucleotide sequence ID" value="XM_002545785.1"/>
</dbReference>
<sequence length="655" mass="77421">MFEDITFRNKDHIRVSRTSRQLLSKYKELKKFTEIYKKSNNSNKQKLRRHKGKVLEILHNELNKKLKPEETYEIWHDLANVLNKNVAKKVSNNNTRMNNKKKKKTKTDMEMIIDKENNSDTVIDKVNSFLEKSGNGDIEEFEENDHRYEEYDIIMSNKLNQFLNNFDNSNRLSKSKFIIESNGLEILPIEDDKDQSKSIFNHHLKNLTNLLHLQIMKQNWKQSYKIFSILIRFPQVDLRSIWPLGIEILLHMNEIHQKNNLWSLKVKKFFNYLSSFYSISNVNATTNSKVNNRSNVAPVWRSGSKTLTPMYIITSLWYLFILQDYEQVMNRINELILEPPYNLEGVLYFIASLCSLCNGFKIVEAWKIQNEDMVKFTNEMNQPIRSQHQVSEELNKIEKDIMNYLKKCTELQFIFPKEQIEQELKHLHHAVQEKKNITNESSSSENEEQENESDDLDWGAISSDSSENENEEEEEDDKTEEARNKSQISLLASNQPTQLDDINYNHYSDHDEEDEQEEHETEKESRRESLKQIDMTDDNITMNGHSLEKDDVSFDEIPATQPIILPDTQPIEYQDYQKDINMRGEDDDEEEEEEEEDYVNNNNNFGSFDTRRNSLELYSTKSSSVEPDLKRNIQSQNESQQTMLDFDFDFDSDSN</sequence>
<feature type="region of interest" description="Disordered" evidence="1">
    <location>
        <begin position="580"/>
        <end position="655"/>
    </location>
</feature>
<name>C5M3H3_CANTT</name>
<evidence type="ECO:0000256" key="1">
    <source>
        <dbReference type="SAM" id="MobiDB-lite"/>
    </source>
</evidence>
<keyword evidence="3" id="KW-1185">Reference proteome</keyword>
<feature type="compositionally biased region" description="Acidic residues" evidence="1">
    <location>
        <begin position="646"/>
        <end position="655"/>
    </location>
</feature>
<dbReference type="InterPro" id="IPR053029">
    <property type="entry name" value="RNA_pol_I-specific_init_factor"/>
</dbReference>
<dbReference type="GO" id="GO:0001181">
    <property type="term" value="F:RNA polymerase I general transcription initiation factor activity"/>
    <property type="evidence" value="ECO:0007669"/>
    <property type="project" value="InterPro"/>
</dbReference>
<dbReference type="PANTHER" id="PTHR28244">
    <property type="entry name" value="RNA POLYMERASE I-SPECIFIC TRANSCRIPTION INITIATION FACTOR RRN11"/>
    <property type="match status" value="1"/>
</dbReference>
<dbReference type="PANTHER" id="PTHR28244:SF1">
    <property type="entry name" value="RNA POLYMERASE I-SPECIFIC TRANSCRIPTION INITIATION FACTOR RRN11"/>
    <property type="match status" value="1"/>
</dbReference>
<feature type="compositionally biased region" description="Acidic residues" evidence="1">
    <location>
        <begin position="585"/>
        <end position="598"/>
    </location>
</feature>
<protein>
    <recommendedName>
        <fullName evidence="4">RNA polymerase I-specific transcription initiation factor RRN11</fullName>
    </recommendedName>
</protein>
<reference evidence="2 3" key="1">
    <citation type="journal article" date="2009" name="Nature">
        <title>Evolution of pathogenicity and sexual reproduction in eight Candida genomes.</title>
        <authorList>
            <person name="Butler G."/>
            <person name="Rasmussen M.D."/>
            <person name="Lin M.F."/>
            <person name="Santos M.A."/>
            <person name="Sakthikumar S."/>
            <person name="Munro C.A."/>
            <person name="Rheinbay E."/>
            <person name="Grabherr M."/>
            <person name="Forche A."/>
            <person name="Reedy J.L."/>
            <person name="Agrafioti I."/>
            <person name="Arnaud M.B."/>
            <person name="Bates S."/>
            <person name="Brown A.J."/>
            <person name="Brunke S."/>
            <person name="Costanzo M.C."/>
            <person name="Fitzpatrick D.A."/>
            <person name="de Groot P.W."/>
            <person name="Harris D."/>
            <person name="Hoyer L.L."/>
            <person name="Hube B."/>
            <person name="Klis F.M."/>
            <person name="Kodira C."/>
            <person name="Lennard N."/>
            <person name="Logue M.E."/>
            <person name="Martin R."/>
            <person name="Neiman A.M."/>
            <person name="Nikolaou E."/>
            <person name="Quail M.A."/>
            <person name="Quinn J."/>
            <person name="Santos M.C."/>
            <person name="Schmitzberger F.F."/>
            <person name="Sherlock G."/>
            <person name="Shah P."/>
            <person name="Silverstein K.A."/>
            <person name="Skrzypek M.S."/>
            <person name="Soll D."/>
            <person name="Staggs R."/>
            <person name="Stansfield I."/>
            <person name="Stumpf M.P."/>
            <person name="Sudbery P.E."/>
            <person name="Srikantha T."/>
            <person name="Zeng Q."/>
            <person name="Berman J."/>
            <person name="Berriman M."/>
            <person name="Heitman J."/>
            <person name="Gow N.A."/>
            <person name="Lorenz M.C."/>
            <person name="Birren B.W."/>
            <person name="Kellis M."/>
            <person name="Cuomo C.A."/>
        </authorList>
    </citation>
    <scope>NUCLEOTIDE SEQUENCE [LARGE SCALE GENOMIC DNA]</scope>
    <source>
        <strain evidence="3">ATCC MYA-3404 / T1</strain>
    </source>
</reference>
<organism evidence="2 3">
    <name type="scientific">Candida tropicalis (strain ATCC MYA-3404 / T1)</name>
    <name type="common">Yeast</name>
    <dbReference type="NCBI Taxonomy" id="294747"/>
    <lineage>
        <taxon>Eukaryota</taxon>
        <taxon>Fungi</taxon>
        <taxon>Dikarya</taxon>
        <taxon>Ascomycota</taxon>
        <taxon>Saccharomycotina</taxon>
        <taxon>Pichiomycetes</taxon>
        <taxon>Debaryomycetaceae</taxon>
        <taxon>Candida/Lodderomyces clade</taxon>
        <taxon>Candida</taxon>
    </lineage>
</organism>
<evidence type="ECO:0000313" key="3">
    <source>
        <dbReference type="Proteomes" id="UP000002037"/>
    </source>
</evidence>
<dbReference type="Pfam" id="PF04090">
    <property type="entry name" value="Rrn11"/>
    <property type="match status" value="1"/>
</dbReference>
<feature type="compositionally biased region" description="Acidic residues" evidence="1">
    <location>
        <begin position="466"/>
        <end position="479"/>
    </location>
</feature>
<accession>C5M3H3</accession>
<dbReference type="Proteomes" id="UP000002037">
    <property type="component" value="Unassembled WGS sequence"/>
</dbReference>
<dbReference type="InterPro" id="IPR007224">
    <property type="entry name" value="TIF_Rrn11"/>
</dbReference>
<dbReference type="OrthoDB" id="2159786at2759"/>